<proteinExistence type="predicted"/>
<sequence>MNAKGKEDLLNASEVKNGSMTATYIKNRFINSLKSITLNIKSEICIGKLMCYEVNQESNNKVFTKNDLEKLLGEKFDITIDDNDYENANNSIIKIKSCYMYKYSHFISAGNIRMIQYEFSFQKENKQEIIKS</sequence>
<accession>B2TNW9</accession>
<reference evidence="1" key="2">
    <citation type="submission" date="2009-08" db="EMBL/GenBank/DDBJ databases">
        <authorList>
            <person name="Shrivastava S."/>
            <person name="Brinkac L.M."/>
            <person name="Dodson R.J."/>
            <person name="Harkins D.M."/>
            <person name="Durkin A.S."/>
            <person name="Sutton G."/>
        </authorList>
    </citation>
    <scope>NUCLEOTIDE SEQUENCE</scope>
    <source>
        <strain evidence="1">Eklund 17B</strain>
    </source>
</reference>
<name>B2TNW9_CLOBB</name>
<protein>
    <submittedName>
        <fullName evidence="1">Uncharacterized protein</fullName>
    </submittedName>
</protein>
<dbReference type="AlphaFoldDB" id="B2TNW9"/>
<reference evidence="1" key="1">
    <citation type="submission" date="2009-06" db="EMBL/GenBank/DDBJ databases">
        <authorList>
            <consortium name="US DOE Joint Genome Institute (JGI-PGF)"/>
            <person name="Lucas S."/>
            <person name="Copeland A."/>
            <person name="Lapidus A."/>
            <person name="Glavina del Rio T."/>
            <person name="Dalin E."/>
            <person name="Tice H."/>
            <person name="Bruce D."/>
            <person name="Goodwin L."/>
            <person name="Pitluck S."/>
            <person name="Kyrpides N."/>
            <person name="Mavromatis K."/>
            <person name="Ivanova N."/>
            <person name="Saunders E."/>
            <person name="Brettin T."/>
            <person name="Detter J.C."/>
            <person name="Han C."/>
            <person name="Larimer F."/>
            <person name="Land M."/>
            <person name="Hauser L."/>
            <person name="Markowitz V."/>
            <person name="Cheng J.-F."/>
            <person name="Hugenholtz P."/>
            <person name="Woyke T."/>
            <person name="Wu D."/>
            <person name="Gronow S."/>
            <person name="Klenk H.-P."/>
            <person name="Eisen J.A."/>
        </authorList>
    </citation>
    <scope>NUCLEOTIDE SEQUENCE</scope>
    <source>
        <strain evidence="1">Eklund 17B</strain>
    </source>
</reference>
<dbReference type="HOGENOM" id="CLU_1913390_0_0_9"/>
<gene>
    <name evidence="1" type="ordered locus">CLL_A2738</name>
</gene>
<dbReference type="EMBL" id="CP001056">
    <property type="protein sequence ID" value="ACD23550.1"/>
    <property type="molecule type" value="Genomic_DNA"/>
</dbReference>
<organism evidence="1">
    <name type="scientific">Clostridium botulinum (strain Eklund 17B / Type B)</name>
    <dbReference type="NCBI Taxonomy" id="935198"/>
    <lineage>
        <taxon>Bacteria</taxon>
        <taxon>Bacillati</taxon>
        <taxon>Bacillota</taxon>
        <taxon>Clostridia</taxon>
        <taxon>Eubacteriales</taxon>
        <taxon>Clostridiaceae</taxon>
        <taxon>Clostridium</taxon>
    </lineage>
</organism>
<accession>U4PN15</accession>
<dbReference type="PATRIC" id="fig|935198.13.peg.2699"/>
<evidence type="ECO:0000313" key="1">
    <source>
        <dbReference type="EMBL" id="ACD23550.1"/>
    </source>
</evidence>
<dbReference type="KEGG" id="cbk:CLL_A2738"/>